<proteinExistence type="predicted"/>
<dbReference type="SUPFAM" id="SSF55729">
    <property type="entry name" value="Acyl-CoA N-acyltransferases (Nat)"/>
    <property type="match status" value="1"/>
</dbReference>
<keyword evidence="2" id="KW-0012">Acyltransferase</keyword>
<dbReference type="PANTHER" id="PTHR43451:SF1">
    <property type="entry name" value="ACETYLTRANSFERASE"/>
    <property type="match status" value="1"/>
</dbReference>
<feature type="domain" description="N-acetyltransferase" evidence="1">
    <location>
        <begin position="6"/>
        <end position="158"/>
    </location>
</feature>
<keyword evidence="2" id="KW-0808">Transferase</keyword>
<evidence type="ECO:0000259" key="1">
    <source>
        <dbReference type="PROSITE" id="PS51186"/>
    </source>
</evidence>
<name>A0ABV4ATA0_9GAMM</name>
<dbReference type="Gene3D" id="3.40.630.30">
    <property type="match status" value="1"/>
</dbReference>
<sequence length="165" mass="18558">MAEMLLRIRLGRPEDARAVSVLVRRVTRRWIVPDQPREAGLALLSRQGTADQRQRMAEGHRFHLAWLGGTLVGVVAMRDDSHLTQLFVGTRHHGRGIARRLWQRAMADAVRRAGTRRFTLNASRCAVPAYRRLGFVATGPERFSPNGVLTTPMLLECAPARCQRA</sequence>
<dbReference type="EC" id="2.3.1.-" evidence="2"/>
<keyword evidence="3" id="KW-1185">Reference proteome</keyword>
<reference evidence="2 3" key="1">
    <citation type="submission" date="2024-07" db="EMBL/GenBank/DDBJ databases">
        <title>Molecular mechanisms and environmental adaptations of flagellar loss and biofilm growth of Rhodanobacter under environmental stress.</title>
        <authorList>
            <person name="Chen M."/>
        </authorList>
    </citation>
    <scope>NUCLEOTIDE SEQUENCE [LARGE SCALE GENOMIC DNA]</scope>
    <source>
        <strain evidence="2 3">RS22</strain>
    </source>
</reference>
<gene>
    <name evidence="2" type="ORF">AB7878_13095</name>
</gene>
<dbReference type="InterPro" id="IPR052564">
    <property type="entry name" value="N-acetyltrans/Recomb-assoc"/>
</dbReference>
<dbReference type="Pfam" id="PF13673">
    <property type="entry name" value="Acetyltransf_10"/>
    <property type="match status" value="1"/>
</dbReference>
<dbReference type="EMBL" id="JBGBPY010000001">
    <property type="protein sequence ID" value="MEY2183356.1"/>
    <property type="molecule type" value="Genomic_DNA"/>
</dbReference>
<dbReference type="Proteomes" id="UP001562159">
    <property type="component" value="Unassembled WGS sequence"/>
</dbReference>
<dbReference type="InterPro" id="IPR016181">
    <property type="entry name" value="Acyl_CoA_acyltransferase"/>
</dbReference>
<accession>A0ABV4ATA0</accession>
<organism evidence="2 3">
    <name type="scientific">Rhodanobacter humi</name>
    <dbReference type="NCBI Taxonomy" id="1888173"/>
    <lineage>
        <taxon>Bacteria</taxon>
        <taxon>Pseudomonadati</taxon>
        <taxon>Pseudomonadota</taxon>
        <taxon>Gammaproteobacteria</taxon>
        <taxon>Lysobacterales</taxon>
        <taxon>Rhodanobacteraceae</taxon>
        <taxon>Rhodanobacter</taxon>
    </lineage>
</organism>
<protein>
    <submittedName>
        <fullName evidence="2">GNAT family N-acetyltransferase</fullName>
        <ecNumber evidence="2">2.3.1.-</ecNumber>
    </submittedName>
</protein>
<comment type="caution">
    <text evidence="2">The sequence shown here is derived from an EMBL/GenBank/DDBJ whole genome shotgun (WGS) entry which is preliminary data.</text>
</comment>
<evidence type="ECO:0000313" key="3">
    <source>
        <dbReference type="Proteomes" id="UP001562159"/>
    </source>
</evidence>
<dbReference type="InterPro" id="IPR000182">
    <property type="entry name" value="GNAT_dom"/>
</dbReference>
<dbReference type="PANTHER" id="PTHR43451">
    <property type="entry name" value="ACETYLTRANSFERASE (GNAT) FAMILY PROTEIN"/>
    <property type="match status" value="1"/>
</dbReference>
<dbReference type="PROSITE" id="PS51186">
    <property type="entry name" value="GNAT"/>
    <property type="match status" value="1"/>
</dbReference>
<dbReference type="GO" id="GO:0016746">
    <property type="term" value="F:acyltransferase activity"/>
    <property type="evidence" value="ECO:0007669"/>
    <property type="project" value="UniProtKB-KW"/>
</dbReference>
<evidence type="ECO:0000313" key="2">
    <source>
        <dbReference type="EMBL" id="MEY2183356.1"/>
    </source>
</evidence>
<dbReference type="CDD" id="cd04301">
    <property type="entry name" value="NAT_SF"/>
    <property type="match status" value="1"/>
</dbReference>